<dbReference type="OrthoDB" id="7680836at2759"/>
<reference evidence="3" key="1">
    <citation type="journal article" date="2020" name="Stud. Mycol.">
        <title>101 Dothideomycetes genomes: a test case for predicting lifestyles and emergence of pathogens.</title>
        <authorList>
            <person name="Haridas S."/>
            <person name="Albert R."/>
            <person name="Binder M."/>
            <person name="Bloem J."/>
            <person name="Labutti K."/>
            <person name="Salamov A."/>
            <person name="Andreopoulos B."/>
            <person name="Baker S."/>
            <person name="Barry K."/>
            <person name="Bills G."/>
            <person name="Bluhm B."/>
            <person name="Cannon C."/>
            <person name="Castanera R."/>
            <person name="Culley D."/>
            <person name="Daum C."/>
            <person name="Ezra D."/>
            <person name="Gonzalez J."/>
            <person name="Henrissat B."/>
            <person name="Kuo A."/>
            <person name="Liang C."/>
            <person name="Lipzen A."/>
            <person name="Lutzoni F."/>
            <person name="Magnuson J."/>
            <person name="Mondo S."/>
            <person name="Nolan M."/>
            <person name="Ohm R."/>
            <person name="Pangilinan J."/>
            <person name="Park H.-J."/>
            <person name="Ramirez L."/>
            <person name="Alfaro M."/>
            <person name="Sun H."/>
            <person name="Tritt A."/>
            <person name="Yoshinaga Y."/>
            <person name="Zwiers L.-H."/>
            <person name="Turgeon B."/>
            <person name="Goodwin S."/>
            <person name="Spatafora J."/>
            <person name="Crous P."/>
            <person name="Grigoriev I."/>
        </authorList>
    </citation>
    <scope>NUCLEOTIDE SEQUENCE</scope>
    <source>
        <strain evidence="3">CBS 260.36</strain>
    </source>
</reference>
<evidence type="ECO:0000313" key="4">
    <source>
        <dbReference type="Proteomes" id="UP000799439"/>
    </source>
</evidence>
<feature type="region of interest" description="Disordered" evidence="1">
    <location>
        <begin position="193"/>
        <end position="213"/>
    </location>
</feature>
<protein>
    <recommendedName>
        <fullName evidence="2">Grh/CP2 DB domain-containing protein</fullName>
    </recommendedName>
</protein>
<dbReference type="PANTHER" id="PTHR11037">
    <property type="entry name" value="TRANSCRIPTION FACTOR CP2"/>
    <property type="match status" value="1"/>
</dbReference>
<dbReference type="GO" id="GO:0001228">
    <property type="term" value="F:DNA-binding transcription activator activity, RNA polymerase II-specific"/>
    <property type="evidence" value="ECO:0007669"/>
    <property type="project" value="TreeGrafter"/>
</dbReference>
<gene>
    <name evidence="3" type="ORF">K461DRAFT_281140</name>
</gene>
<organism evidence="3 4">
    <name type="scientific">Myriangium duriaei CBS 260.36</name>
    <dbReference type="NCBI Taxonomy" id="1168546"/>
    <lineage>
        <taxon>Eukaryota</taxon>
        <taxon>Fungi</taxon>
        <taxon>Dikarya</taxon>
        <taxon>Ascomycota</taxon>
        <taxon>Pezizomycotina</taxon>
        <taxon>Dothideomycetes</taxon>
        <taxon>Dothideomycetidae</taxon>
        <taxon>Myriangiales</taxon>
        <taxon>Myriangiaceae</taxon>
        <taxon>Myriangium</taxon>
    </lineage>
</organism>
<dbReference type="GO" id="GO:0005634">
    <property type="term" value="C:nucleus"/>
    <property type="evidence" value="ECO:0007669"/>
    <property type="project" value="TreeGrafter"/>
</dbReference>
<sequence length="830" mass="92106">MFRNRKNSQKPPDGFYQDFKASFPKLRQESTSAPSGQASLSEAIDDSALDLHTFHDRPDAHHEPGKDGEPTPRGNVDAWGFGSGLTPSLLDPNSSSFNSFANQMPGYYTPTPGGNSTLFHSHHAGDLHTPGFQYGLGTPLSMPTSEATMHAGQTLAVPGFAPQQQMSHSLPSQHQFQGMDPYQLHQQPFNTHSFSNPPPSFHHMDSHSSGSPSMGDVQMNMGMDQSPELMFHPDSFRQNASPVKFPHPLTEKFRYHVTLNAPTAMVKHEDEIPITYLNKGQIYTLNVVDTAPQHSQVGQLKYRTFVRVSFEDPDQRKKPSACWQLWKEGRGSNEAHHRGGKLQAVEFVDPAQTSGSGNDPRRAKMEIEQASFDGFCVTWTPSSMSGQIDCPIPVRFNFLSTDFSHSKGVKGIPVRLTAKTELYLDSMSPNTNAAPAHEICYCKVKLFRDHGAERKLSNDVAHVKKSIEKVNQQIAQMEAGMRDLGKRKRSSAGQESQRPGKIPKHRRTWSMSSANSPGKSSAEDELHMKLTILQEMFSSTRPSSILFLRGTSEDDADLQPVRLTGEPATLTKTETNDSGTWDRQSTQSSTMVSPTPSNVSISSNSRHDSGLQPSRSATRVDSLEWKPQKTQQLQQITSAPQQHQQQQTQMGNVDNRNANPQHLASPPDQPSRVQTSSPTSGTLSGWIESLGVDPSYRPPPERAIKPVACFHLQPRIAGIKSDNDYYRTIYLMQRTLRDFVTAICLKINLEPNKVLRTTRINGQGLQMLFDDTDIVEMREGQDMVAEFSPVDESSGFGQQWNSGIADIQVDGDLSSVQESPSSGYELKLYF</sequence>
<feature type="compositionally biased region" description="Polar residues" evidence="1">
    <location>
        <begin position="29"/>
        <end position="40"/>
    </location>
</feature>
<dbReference type="Pfam" id="PF04516">
    <property type="entry name" value="CP2"/>
    <property type="match status" value="1"/>
</dbReference>
<feature type="compositionally biased region" description="Basic and acidic residues" evidence="1">
    <location>
        <begin position="52"/>
        <end position="70"/>
    </location>
</feature>
<proteinExistence type="predicted"/>
<dbReference type="InterPro" id="IPR040167">
    <property type="entry name" value="TF_CP2-like"/>
</dbReference>
<accession>A0A9P4IY79</accession>
<keyword evidence="4" id="KW-1185">Reference proteome</keyword>
<dbReference type="InterPro" id="IPR007604">
    <property type="entry name" value="CP2"/>
</dbReference>
<evidence type="ECO:0000256" key="1">
    <source>
        <dbReference type="SAM" id="MobiDB-lite"/>
    </source>
</evidence>
<feature type="compositionally biased region" description="Polar residues" evidence="1">
    <location>
        <begin position="671"/>
        <end position="683"/>
    </location>
</feature>
<dbReference type="Proteomes" id="UP000799439">
    <property type="component" value="Unassembled WGS sequence"/>
</dbReference>
<feature type="compositionally biased region" description="Polar residues" evidence="1">
    <location>
        <begin position="650"/>
        <end position="662"/>
    </location>
</feature>
<feature type="region of interest" description="Disordered" evidence="1">
    <location>
        <begin position="1"/>
        <end position="80"/>
    </location>
</feature>
<evidence type="ECO:0000259" key="2">
    <source>
        <dbReference type="PROSITE" id="PS51968"/>
    </source>
</evidence>
<evidence type="ECO:0000313" key="3">
    <source>
        <dbReference type="EMBL" id="KAF2149905.1"/>
    </source>
</evidence>
<dbReference type="GO" id="GO:0000978">
    <property type="term" value="F:RNA polymerase II cis-regulatory region sequence-specific DNA binding"/>
    <property type="evidence" value="ECO:0007669"/>
    <property type="project" value="TreeGrafter"/>
</dbReference>
<dbReference type="PROSITE" id="PS51968">
    <property type="entry name" value="GRH_CP2_DB"/>
    <property type="match status" value="1"/>
</dbReference>
<feature type="domain" description="Grh/CP2 DB" evidence="2">
    <location>
        <begin position="251"/>
        <end position="522"/>
    </location>
</feature>
<dbReference type="EMBL" id="ML996090">
    <property type="protein sequence ID" value="KAF2149905.1"/>
    <property type="molecule type" value="Genomic_DNA"/>
</dbReference>
<name>A0A9P4IY79_9PEZI</name>
<feature type="region of interest" description="Disordered" evidence="1">
    <location>
        <begin position="482"/>
        <end position="523"/>
    </location>
</feature>
<feature type="region of interest" description="Disordered" evidence="1">
    <location>
        <begin position="557"/>
        <end position="698"/>
    </location>
</feature>
<comment type="caution">
    <text evidence="3">The sequence shown here is derived from an EMBL/GenBank/DDBJ whole genome shotgun (WGS) entry which is preliminary data.</text>
</comment>
<feature type="compositionally biased region" description="Polar residues" evidence="1">
    <location>
        <begin position="509"/>
        <end position="519"/>
    </location>
</feature>
<dbReference type="AlphaFoldDB" id="A0A9P4IY79"/>
<feature type="compositionally biased region" description="Polar residues" evidence="1">
    <location>
        <begin position="570"/>
        <end position="604"/>
    </location>
</feature>
<feature type="compositionally biased region" description="Low complexity" evidence="1">
    <location>
        <begin position="634"/>
        <end position="649"/>
    </location>
</feature>
<dbReference type="PANTHER" id="PTHR11037:SF20">
    <property type="entry name" value="PROTEIN GRAINYHEAD"/>
    <property type="match status" value="1"/>
</dbReference>